<dbReference type="PANTHER" id="PTHR11640:SF154">
    <property type="entry name" value="IRREGULAR CHIASM C-ROUGHEST PROTEIN-LIKE PROTEIN"/>
    <property type="match status" value="1"/>
</dbReference>
<dbReference type="GO" id="GO:0005911">
    <property type="term" value="C:cell-cell junction"/>
    <property type="evidence" value="ECO:0007669"/>
    <property type="project" value="TreeGrafter"/>
</dbReference>
<keyword evidence="4" id="KW-0325">Glycoprotein</keyword>
<dbReference type="Pfam" id="PF13927">
    <property type="entry name" value="Ig_3"/>
    <property type="match status" value="1"/>
</dbReference>
<comment type="subcellular location">
    <subcellularLocation>
        <location evidence="1">Membrane</location>
        <topology evidence="1">Single-pass type I membrane protein</topology>
    </subcellularLocation>
</comment>
<keyword evidence="5" id="KW-0393">Immunoglobulin domain</keyword>
<evidence type="ECO:0000256" key="1">
    <source>
        <dbReference type="ARBA" id="ARBA00004479"/>
    </source>
</evidence>
<protein>
    <recommendedName>
        <fullName evidence="7">Ig-like domain-containing protein</fullName>
    </recommendedName>
</protein>
<evidence type="ECO:0000313" key="8">
    <source>
        <dbReference type="EMBL" id="ROT65912.1"/>
    </source>
</evidence>
<evidence type="ECO:0000256" key="6">
    <source>
        <dbReference type="SAM" id="MobiDB-lite"/>
    </source>
</evidence>
<organism evidence="8 9">
    <name type="scientific">Penaeus vannamei</name>
    <name type="common">Whiteleg shrimp</name>
    <name type="synonym">Litopenaeus vannamei</name>
    <dbReference type="NCBI Taxonomy" id="6689"/>
    <lineage>
        <taxon>Eukaryota</taxon>
        <taxon>Metazoa</taxon>
        <taxon>Ecdysozoa</taxon>
        <taxon>Arthropoda</taxon>
        <taxon>Crustacea</taxon>
        <taxon>Multicrustacea</taxon>
        <taxon>Malacostraca</taxon>
        <taxon>Eumalacostraca</taxon>
        <taxon>Eucarida</taxon>
        <taxon>Decapoda</taxon>
        <taxon>Dendrobranchiata</taxon>
        <taxon>Penaeoidea</taxon>
        <taxon>Penaeidae</taxon>
        <taxon>Penaeus</taxon>
    </lineage>
</organism>
<dbReference type="GO" id="GO:0098609">
    <property type="term" value="P:cell-cell adhesion"/>
    <property type="evidence" value="ECO:0007669"/>
    <property type="project" value="TreeGrafter"/>
</dbReference>
<dbReference type="InterPro" id="IPR036179">
    <property type="entry name" value="Ig-like_dom_sf"/>
</dbReference>
<evidence type="ECO:0000256" key="2">
    <source>
        <dbReference type="ARBA" id="ARBA00023136"/>
    </source>
</evidence>
<feature type="compositionally biased region" description="Acidic residues" evidence="6">
    <location>
        <begin position="159"/>
        <end position="169"/>
    </location>
</feature>
<dbReference type="Gene3D" id="2.60.40.10">
    <property type="entry name" value="Immunoglobulins"/>
    <property type="match status" value="3"/>
</dbReference>
<dbReference type="SMART" id="SM00409">
    <property type="entry name" value="IG"/>
    <property type="match status" value="2"/>
</dbReference>
<dbReference type="STRING" id="6689.A0A423SNY6"/>
<reference evidence="8 9" key="1">
    <citation type="submission" date="2018-04" db="EMBL/GenBank/DDBJ databases">
        <authorList>
            <person name="Zhang X."/>
            <person name="Yuan J."/>
            <person name="Li F."/>
            <person name="Xiang J."/>
        </authorList>
    </citation>
    <scope>NUCLEOTIDE SEQUENCE [LARGE SCALE GENOMIC DNA]</scope>
    <source>
        <tissue evidence="8">Muscle</tissue>
    </source>
</reference>
<dbReference type="GO" id="GO:0050839">
    <property type="term" value="F:cell adhesion molecule binding"/>
    <property type="evidence" value="ECO:0007669"/>
    <property type="project" value="TreeGrafter"/>
</dbReference>
<evidence type="ECO:0000313" key="9">
    <source>
        <dbReference type="Proteomes" id="UP000283509"/>
    </source>
</evidence>
<dbReference type="CDD" id="cd00096">
    <property type="entry name" value="Ig"/>
    <property type="match status" value="1"/>
</dbReference>
<keyword evidence="9" id="KW-1185">Reference proteome</keyword>
<gene>
    <name evidence="8" type="ORF">C7M84_016110</name>
</gene>
<dbReference type="InterPro" id="IPR003598">
    <property type="entry name" value="Ig_sub2"/>
</dbReference>
<dbReference type="EMBL" id="QCYY01003017">
    <property type="protein sequence ID" value="ROT65912.1"/>
    <property type="molecule type" value="Genomic_DNA"/>
</dbReference>
<dbReference type="PANTHER" id="PTHR11640">
    <property type="entry name" value="NEPHRIN"/>
    <property type="match status" value="1"/>
</dbReference>
<dbReference type="GO" id="GO:0005886">
    <property type="term" value="C:plasma membrane"/>
    <property type="evidence" value="ECO:0007669"/>
    <property type="project" value="TreeGrafter"/>
</dbReference>
<evidence type="ECO:0000256" key="4">
    <source>
        <dbReference type="ARBA" id="ARBA00023180"/>
    </source>
</evidence>
<evidence type="ECO:0000256" key="3">
    <source>
        <dbReference type="ARBA" id="ARBA00023157"/>
    </source>
</evidence>
<dbReference type="OrthoDB" id="10039395at2759"/>
<dbReference type="InterPro" id="IPR013783">
    <property type="entry name" value="Ig-like_fold"/>
</dbReference>
<dbReference type="InterPro" id="IPR003599">
    <property type="entry name" value="Ig_sub"/>
</dbReference>
<dbReference type="AlphaFoldDB" id="A0A423SNY6"/>
<dbReference type="PROSITE" id="PS50835">
    <property type="entry name" value="IG_LIKE"/>
    <property type="match status" value="1"/>
</dbReference>
<accession>A0A423SNY6</accession>
<evidence type="ECO:0000259" key="7">
    <source>
        <dbReference type="PROSITE" id="PS50835"/>
    </source>
</evidence>
<sequence>MEVETLQVASGQNFTVQEERTGKIKCISRFGNPPAEIKWFIAHSEMKVSAALYRRGNCQEPLGPGKILFFLSTKGRVAAPCAVENARPPRGRTSEGNHELERQRVNRLRCEVHKAAGERSSRSNSRRRRHGRPAGAGGERKAVIGCTGPVRWPLQQNQSEEELPAEEYEQTNVTEAERSKTWMAVSSLEHTYHKEDHGLPLRCVAVHQAYRTKSESVEVILDVQRPHRDPGGPPSGDIEEGVDDVTLRCLVDANPAAPRWCGASWARRTCSASSRGEVQPRVPQTLRHVHLRGRNSVGASDPISVKIDVKYGPRVLQVGPAPVMTVALHNHTLLECLAEGNPPPKYTWRQTVPDTQEVLVRGTNSTLLLEDVTYEHQGQYECVVANTIKGEEIEEISMPITLEVVGAPQVLRYTVERNVQVEKGEDALIQVMFCSDPRPLRTTWEWGSLQLEAGNDKGRYVAENLAQDTRQDCYAARLRVQHADVADARDYILNVENDKGKDRYAVGLKVNGGCPVRRPDILTPLSSTCRQAPTTACPSFSRTRVHVMNADPLYLTLSHTAAEIKFAFSPRRCRSPPPPPLETSALCPRQPRLSPCPGLPPALRSHRSKGRLAGLGVLPL</sequence>
<dbReference type="SUPFAM" id="SSF48726">
    <property type="entry name" value="Immunoglobulin"/>
    <property type="match status" value="2"/>
</dbReference>
<dbReference type="Proteomes" id="UP000283509">
    <property type="component" value="Unassembled WGS sequence"/>
</dbReference>
<dbReference type="SMART" id="SM00408">
    <property type="entry name" value="IGc2"/>
    <property type="match status" value="1"/>
</dbReference>
<dbReference type="InterPro" id="IPR007110">
    <property type="entry name" value="Ig-like_dom"/>
</dbReference>
<keyword evidence="2" id="KW-0472">Membrane</keyword>
<feature type="domain" description="Ig-like" evidence="7">
    <location>
        <begin position="313"/>
        <end position="401"/>
    </location>
</feature>
<dbReference type="InterPro" id="IPR051275">
    <property type="entry name" value="Cell_adhesion_signaling"/>
</dbReference>
<name>A0A423SNY6_PENVA</name>
<feature type="region of interest" description="Disordered" evidence="6">
    <location>
        <begin position="113"/>
        <end position="176"/>
    </location>
</feature>
<reference evidence="8 9" key="2">
    <citation type="submission" date="2019-01" db="EMBL/GenBank/DDBJ databases">
        <title>The decoding of complex shrimp genome reveals the adaptation for benthos swimmer, frequently molting mechanism and breeding impact on genome.</title>
        <authorList>
            <person name="Sun Y."/>
            <person name="Gao Y."/>
            <person name="Yu Y."/>
        </authorList>
    </citation>
    <scope>NUCLEOTIDE SEQUENCE [LARGE SCALE GENOMIC DNA]</scope>
    <source>
        <tissue evidence="8">Muscle</tissue>
    </source>
</reference>
<evidence type="ECO:0000256" key="5">
    <source>
        <dbReference type="ARBA" id="ARBA00023319"/>
    </source>
</evidence>
<proteinExistence type="predicted"/>
<keyword evidence="3" id="KW-1015">Disulfide bond</keyword>
<comment type="caution">
    <text evidence="8">The sequence shown here is derived from an EMBL/GenBank/DDBJ whole genome shotgun (WGS) entry which is preliminary data.</text>
</comment>